<keyword evidence="2" id="KW-1185">Reference proteome</keyword>
<dbReference type="Proteomes" id="UP001600941">
    <property type="component" value="Unassembled WGS sequence"/>
</dbReference>
<dbReference type="PANTHER" id="PTHR33295">
    <property type="entry name" value="ATPASE"/>
    <property type="match status" value="1"/>
</dbReference>
<evidence type="ECO:0008006" key="3">
    <source>
        <dbReference type="Google" id="ProtNLM"/>
    </source>
</evidence>
<evidence type="ECO:0000313" key="2">
    <source>
        <dbReference type="Proteomes" id="UP001600941"/>
    </source>
</evidence>
<evidence type="ECO:0000313" key="1">
    <source>
        <dbReference type="EMBL" id="GAA6497539.1"/>
    </source>
</evidence>
<comment type="caution">
    <text evidence="1">The sequence shown here is derived from an EMBL/GenBank/DDBJ whole genome shotgun (WGS) entry which is preliminary data.</text>
</comment>
<accession>A0ABQ0BLX8</accession>
<proteinExistence type="predicted"/>
<dbReference type="EMBL" id="BAABZQ010000001">
    <property type="protein sequence ID" value="GAA6497539.1"/>
    <property type="molecule type" value="Genomic_DNA"/>
</dbReference>
<reference evidence="1 2" key="1">
    <citation type="submission" date="2024-04" db="EMBL/GenBank/DDBJ databases">
        <title>Defined microbial consortia suppress multidrug-resistant proinflammatory Enterobacteriaceae via ecological control.</title>
        <authorList>
            <person name="Furuichi M."/>
            <person name="Kawaguchi T."/>
            <person name="Pust M."/>
            <person name="Yasuma K."/>
            <person name="Plichta D."/>
            <person name="Hasegawa N."/>
            <person name="Ohya T."/>
            <person name="Bhattarai S."/>
            <person name="Sasajima S."/>
            <person name="Aoto Y."/>
            <person name="Tuganbaev T."/>
            <person name="Yaginuma M."/>
            <person name="Ueda M."/>
            <person name="Okahashi N."/>
            <person name="Amafuji K."/>
            <person name="Kiridooshi Y."/>
            <person name="Sugita K."/>
            <person name="Strazar M."/>
            <person name="Skelly A."/>
            <person name="Suda W."/>
            <person name="Hattori M."/>
            <person name="Nakamoto N."/>
            <person name="Caballero S."/>
            <person name="Norman J."/>
            <person name="Olle B."/>
            <person name="Tanoue T."/>
            <person name="Arita M."/>
            <person name="Bucci V."/>
            <person name="Atarashi K."/>
            <person name="Xavier R."/>
            <person name="Honda K."/>
        </authorList>
    </citation>
    <scope>NUCLEOTIDE SEQUENCE [LARGE SCALE GENOMIC DNA]</scope>
    <source>
        <strain evidence="2">k34-0107-D12</strain>
    </source>
</reference>
<gene>
    <name evidence="1" type="ORF">K340107D12_03550</name>
</gene>
<name>A0ABQ0BLX8_9FIRM</name>
<organism evidence="1 2">
    <name type="scientific">Blautia parvula</name>
    <dbReference type="NCBI Taxonomy" id="2877527"/>
    <lineage>
        <taxon>Bacteria</taxon>
        <taxon>Bacillati</taxon>
        <taxon>Bacillota</taxon>
        <taxon>Clostridia</taxon>
        <taxon>Lachnospirales</taxon>
        <taxon>Lachnospiraceae</taxon>
        <taxon>Blautia</taxon>
    </lineage>
</organism>
<sequence>MEALSESFIFYKADRFDIVGKQLLKTNSKWFIVDFGLSGYILPWQRYVLGFSIVNIVYFELLRHGYQVNIGKLGNTEVDFVARNQNAYTYFQVTADMTGDETFAREMRPLESIQLQRY</sequence>
<dbReference type="RefSeq" id="WP_052099077.1">
    <property type="nucleotide sequence ID" value="NZ_BAABZQ010000001.1"/>
</dbReference>
<dbReference type="PANTHER" id="PTHR33295:SF20">
    <property type="entry name" value="ATPASE"/>
    <property type="match status" value="1"/>
</dbReference>
<protein>
    <recommendedName>
        <fullName evidence="3">DUF4143 domain-containing protein</fullName>
    </recommendedName>
</protein>